<sequence>MNKHSKNTHITPEKLANPLTVGQYLILQGKRQELDGMRFELSQIKLRQNRQAGWIILLLICVMVLMVAMLFVLTL</sequence>
<keyword evidence="1" id="KW-0472">Membrane</keyword>
<protein>
    <submittedName>
        <fullName evidence="2">Uncharacterized protein</fullName>
    </submittedName>
</protein>
<keyword evidence="1" id="KW-0812">Transmembrane</keyword>
<proteinExistence type="predicted"/>
<accession>A0A378TSK9</accession>
<gene>
    <name evidence="2" type="ORF">NCTC10359_02249</name>
</gene>
<name>A0A378TSK9_MORLA</name>
<organism evidence="2 3">
    <name type="scientific">Moraxella lacunata</name>
    <dbReference type="NCBI Taxonomy" id="477"/>
    <lineage>
        <taxon>Bacteria</taxon>
        <taxon>Pseudomonadati</taxon>
        <taxon>Pseudomonadota</taxon>
        <taxon>Gammaproteobacteria</taxon>
        <taxon>Moraxellales</taxon>
        <taxon>Moraxellaceae</taxon>
        <taxon>Moraxella</taxon>
    </lineage>
</organism>
<reference evidence="2 3" key="1">
    <citation type="submission" date="2018-06" db="EMBL/GenBank/DDBJ databases">
        <authorList>
            <consortium name="Pathogen Informatics"/>
            <person name="Doyle S."/>
        </authorList>
    </citation>
    <scope>NUCLEOTIDE SEQUENCE [LARGE SCALE GENOMIC DNA]</scope>
    <source>
        <strain evidence="2 3">NCTC10359</strain>
    </source>
</reference>
<dbReference type="RefSeq" id="WP_115008103.1">
    <property type="nucleotide sequence ID" value="NZ_UGQU01000003.1"/>
</dbReference>
<evidence type="ECO:0000256" key="1">
    <source>
        <dbReference type="SAM" id="Phobius"/>
    </source>
</evidence>
<dbReference type="EMBL" id="UGQU01000003">
    <property type="protein sequence ID" value="STZ63808.1"/>
    <property type="molecule type" value="Genomic_DNA"/>
</dbReference>
<feature type="transmembrane region" description="Helical" evidence="1">
    <location>
        <begin position="52"/>
        <end position="73"/>
    </location>
</feature>
<evidence type="ECO:0000313" key="3">
    <source>
        <dbReference type="Proteomes" id="UP000254437"/>
    </source>
</evidence>
<dbReference type="AlphaFoldDB" id="A0A378TSK9"/>
<evidence type="ECO:0000313" key="2">
    <source>
        <dbReference type="EMBL" id="STZ63808.1"/>
    </source>
</evidence>
<dbReference type="Proteomes" id="UP000254437">
    <property type="component" value="Unassembled WGS sequence"/>
</dbReference>
<keyword evidence="1" id="KW-1133">Transmembrane helix</keyword>